<organism evidence="7 8">
    <name type="scientific">Paenibacillus lautus</name>
    <name type="common">Bacillus lautus</name>
    <dbReference type="NCBI Taxonomy" id="1401"/>
    <lineage>
        <taxon>Bacteria</taxon>
        <taxon>Bacillati</taxon>
        <taxon>Bacillota</taxon>
        <taxon>Bacilli</taxon>
        <taxon>Bacillales</taxon>
        <taxon>Paenibacillaceae</taxon>
        <taxon>Paenibacillus</taxon>
    </lineage>
</organism>
<dbReference type="InterPro" id="IPR018062">
    <property type="entry name" value="HTH_AraC-typ_CS"/>
</dbReference>
<evidence type="ECO:0000256" key="2">
    <source>
        <dbReference type="ARBA" id="ARBA00023015"/>
    </source>
</evidence>
<dbReference type="SUPFAM" id="SSF46689">
    <property type="entry name" value="Homeodomain-like"/>
    <property type="match status" value="2"/>
</dbReference>
<evidence type="ECO:0000313" key="7">
    <source>
        <dbReference type="EMBL" id="OME96719.1"/>
    </source>
</evidence>
<keyword evidence="4" id="KW-0010">Activator</keyword>
<keyword evidence="1" id="KW-0963">Cytoplasm</keyword>
<evidence type="ECO:0000313" key="8">
    <source>
        <dbReference type="Proteomes" id="UP000187074"/>
    </source>
</evidence>
<evidence type="ECO:0000259" key="6">
    <source>
        <dbReference type="PROSITE" id="PS01124"/>
    </source>
</evidence>
<dbReference type="AlphaFoldDB" id="A0A1R1B9A1"/>
<dbReference type="InterPro" id="IPR009057">
    <property type="entry name" value="Homeodomain-like_sf"/>
</dbReference>
<dbReference type="Proteomes" id="UP000187074">
    <property type="component" value="Unassembled WGS sequence"/>
</dbReference>
<evidence type="ECO:0000256" key="1">
    <source>
        <dbReference type="ARBA" id="ARBA00022490"/>
    </source>
</evidence>
<accession>A0A1R1B9A1</accession>
<dbReference type="Gene3D" id="1.10.10.60">
    <property type="entry name" value="Homeodomain-like"/>
    <property type="match status" value="1"/>
</dbReference>
<keyword evidence="3" id="KW-0238">DNA-binding</keyword>
<dbReference type="InterPro" id="IPR018060">
    <property type="entry name" value="HTH_AraC"/>
</dbReference>
<proteinExistence type="predicted"/>
<dbReference type="SUPFAM" id="SSF51215">
    <property type="entry name" value="Regulatory protein AraC"/>
    <property type="match status" value="1"/>
</dbReference>
<dbReference type="InterPro" id="IPR003313">
    <property type="entry name" value="AraC-bd"/>
</dbReference>
<reference evidence="7 8" key="1">
    <citation type="submission" date="2016-11" db="EMBL/GenBank/DDBJ databases">
        <title>Paenibacillus species isolates.</title>
        <authorList>
            <person name="Beno S.M."/>
        </authorList>
    </citation>
    <scope>NUCLEOTIDE SEQUENCE [LARGE SCALE GENOMIC DNA]</scope>
    <source>
        <strain evidence="7 8">FSL F4-0100</strain>
    </source>
</reference>
<dbReference type="InterPro" id="IPR050204">
    <property type="entry name" value="AraC_XylS_family_regulators"/>
</dbReference>
<evidence type="ECO:0000256" key="5">
    <source>
        <dbReference type="ARBA" id="ARBA00023163"/>
    </source>
</evidence>
<dbReference type="PANTHER" id="PTHR46796">
    <property type="entry name" value="HTH-TYPE TRANSCRIPTIONAL ACTIVATOR RHAS-RELATED"/>
    <property type="match status" value="1"/>
</dbReference>
<evidence type="ECO:0000256" key="4">
    <source>
        <dbReference type="ARBA" id="ARBA00023159"/>
    </source>
</evidence>
<comment type="caution">
    <text evidence="7">The sequence shown here is derived from an EMBL/GenBank/DDBJ whole genome shotgun (WGS) entry which is preliminary data.</text>
</comment>
<dbReference type="STRING" id="1401.BK123_03805"/>
<feature type="domain" description="HTH araC/xylS-type" evidence="6">
    <location>
        <begin position="164"/>
        <end position="262"/>
    </location>
</feature>
<dbReference type="RefSeq" id="WP_076321062.1">
    <property type="nucleotide sequence ID" value="NZ_MRTF01000001.1"/>
</dbReference>
<evidence type="ECO:0000256" key="3">
    <source>
        <dbReference type="ARBA" id="ARBA00023125"/>
    </source>
</evidence>
<gene>
    <name evidence="7" type="ORF">BK123_03805</name>
</gene>
<dbReference type="Pfam" id="PF02311">
    <property type="entry name" value="AraC_binding"/>
    <property type="match status" value="1"/>
</dbReference>
<dbReference type="OrthoDB" id="2559672at2"/>
<dbReference type="SMART" id="SM00342">
    <property type="entry name" value="HTH_ARAC"/>
    <property type="match status" value="1"/>
</dbReference>
<keyword evidence="5" id="KW-0804">Transcription</keyword>
<dbReference type="Pfam" id="PF12833">
    <property type="entry name" value="HTH_18"/>
    <property type="match status" value="1"/>
</dbReference>
<dbReference type="GO" id="GO:0043565">
    <property type="term" value="F:sequence-specific DNA binding"/>
    <property type="evidence" value="ECO:0007669"/>
    <property type="project" value="InterPro"/>
</dbReference>
<protein>
    <submittedName>
        <fullName evidence="7">AraC family transcriptional regulator</fullName>
    </submittedName>
</protein>
<dbReference type="PROSITE" id="PS00041">
    <property type="entry name" value="HTH_ARAC_FAMILY_1"/>
    <property type="match status" value="1"/>
</dbReference>
<keyword evidence="2" id="KW-0805">Transcription regulation</keyword>
<dbReference type="EMBL" id="MRTF01000001">
    <property type="protein sequence ID" value="OME96719.1"/>
    <property type="molecule type" value="Genomic_DNA"/>
</dbReference>
<dbReference type="PROSITE" id="PS01124">
    <property type="entry name" value="HTH_ARAC_FAMILY_2"/>
    <property type="match status" value="1"/>
</dbReference>
<dbReference type="InterPro" id="IPR037923">
    <property type="entry name" value="HTH-like"/>
</dbReference>
<dbReference type="GO" id="GO:0003700">
    <property type="term" value="F:DNA-binding transcription factor activity"/>
    <property type="evidence" value="ECO:0007669"/>
    <property type="project" value="InterPro"/>
</dbReference>
<sequence>MQGVLSFPFDNVRYAHAGSIVYPPGGRYGPRIQQDIQLVLLYTGEMNVTIDGRLLHVQPGHAVLLKPGHEETFIFSKTEETWHRWISVKVSPIPEAAIHTLYELPEFLPLSGEMNLLTDLMLNMLRNVPRDDATIRSLGLAALHLFPTETKRILLRREKHPALYAVLTWIHEHFAEEITLRDLANRAGLSSEHLVRLFKQHEQTTPMHYLWNYRVNRAVELLTNTGLTVSEIAHRCGFKTSNHFARLIKQLKGRTASEFRQSSSNLDTKEGVPPRV</sequence>
<dbReference type="PANTHER" id="PTHR46796:SF13">
    <property type="entry name" value="HTH-TYPE TRANSCRIPTIONAL ACTIVATOR RHAS"/>
    <property type="match status" value="1"/>
</dbReference>
<name>A0A1R1B9A1_PAELA</name>